<evidence type="ECO:0000256" key="1">
    <source>
        <dbReference type="ARBA" id="ARBA00000971"/>
    </source>
</evidence>
<dbReference type="GO" id="GO:0043022">
    <property type="term" value="F:ribosome binding"/>
    <property type="evidence" value="ECO:0007669"/>
    <property type="project" value="TreeGrafter"/>
</dbReference>
<evidence type="ECO:0000313" key="16">
    <source>
        <dbReference type="Proteomes" id="UP000201728"/>
    </source>
</evidence>
<dbReference type="AlphaFoldDB" id="A0A222P4N7"/>
<dbReference type="GO" id="GO:0051083">
    <property type="term" value="P:'de novo' cotranslational protein folding"/>
    <property type="evidence" value="ECO:0007669"/>
    <property type="project" value="TreeGrafter"/>
</dbReference>
<dbReference type="Pfam" id="PF05697">
    <property type="entry name" value="Trigger_N"/>
    <property type="match status" value="1"/>
</dbReference>
<evidence type="ECO:0000256" key="11">
    <source>
        <dbReference type="HAMAP-Rule" id="MF_00303"/>
    </source>
</evidence>
<keyword evidence="16" id="KW-1185">Reference proteome</keyword>
<dbReference type="PANTHER" id="PTHR30560:SF3">
    <property type="entry name" value="TRIGGER FACTOR-LIKE PROTEIN TIG, CHLOROPLASTIC"/>
    <property type="match status" value="1"/>
</dbReference>
<comment type="domain">
    <text evidence="11">Consists of 3 domains; the N-terminus binds the ribosome, the middle domain has PPIase activity, while the C-terminus has intrinsic chaperone activity on its own.</text>
</comment>
<evidence type="ECO:0000313" key="15">
    <source>
        <dbReference type="EMBL" id="ASQ46818.1"/>
    </source>
</evidence>
<comment type="catalytic activity">
    <reaction evidence="1 11 12">
        <text>[protein]-peptidylproline (omega=180) = [protein]-peptidylproline (omega=0)</text>
        <dbReference type="Rhea" id="RHEA:16237"/>
        <dbReference type="Rhea" id="RHEA-COMP:10747"/>
        <dbReference type="Rhea" id="RHEA-COMP:10748"/>
        <dbReference type="ChEBI" id="CHEBI:83833"/>
        <dbReference type="ChEBI" id="CHEBI:83834"/>
        <dbReference type="EC" id="5.2.1.8"/>
    </reaction>
</comment>
<name>A0A222P4N7_9GAMM</name>
<dbReference type="SUPFAM" id="SSF102735">
    <property type="entry name" value="Trigger factor ribosome-binding domain"/>
    <property type="match status" value="1"/>
</dbReference>
<sequence length="443" mass="50326">MQVSVETLKGLERKVTVSVPTEKVEEEVSLRLKSLARKVKVDGFRPGKVPMHVVKSRFSESVREDVAREMVQSTLYEALQDKKLVPAGSPRVEPEQVESGKDFVYSAVFEVFPEINVVELDNDEVEVIKAQVTDKDVDAMIEKLREQAKEWSEVSRAVANGDKAVIDFQGFLDDKAFEGGSAEGYEIVVGSGAMIPGFEEGLVGAKQGKPFEIKVTFPEDYGHKDLAGKEATFKITVQKVLEGKLPELDDAFAEKFNIKEGGIEALKKDIRENMERELERRVSAMNREKIFDKLLAVNPFDLPNSLVEQEIGHLKHEMYHRLFGHEHSDNEQIPDFPRELFEEQAKRRVHLGLLFSEYVKKHELVADKARVDAMIDKFASAYEKPEELRSWYQSSKERLGEIEALVMEEMVAEKISENATLVDKKMNYEDVMNPKKETEKEGA</sequence>
<keyword evidence="7 11" id="KW-0143">Chaperone</keyword>
<dbReference type="InterPro" id="IPR001179">
    <property type="entry name" value="PPIase_FKBP_dom"/>
</dbReference>
<dbReference type="PIRSF" id="PIRSF003095">
    <property type="entry name" value="Trigger_factor"/>
    <property type="match status" value="1"/>
</dbReference>
<dbReference type="SUPFAM" id="SSF109998">
    <property type="entry name" value="Triger factor/SurA peptide-binding domain-like"/>
    <property type="match status" value="1"/>
</dbReference>
<dbReference type="InterPro" id="IPR027304">
    <property type="entry name" value="Trigger_fact/SurA_dom_sf"/>
</dbReference>
<dbReference type="Gene3D" id="1.10.3120.10">
    <property type="entry name" value="Trigger factor, C-terminal domain"/>
    <property type="match status" value="1"/>
</dbReference>
<evidence type="ECO:0000256" key="3">
    <source>
        <dbReference type="ARBA" id="ARBA00013194"/>
    </source>
</evidence>
<keyword evidence="5 11" id="KW-0132">Cell division</keyword>
<evidence type="ECO:0000256" key="5">
    <source>
        <dbReference type="ARBA" id="ARBA00022618"/>
    </source>
</evidence>
<keyword evidence="9 11" id="KW-0131">Cell cycle</keyword>
<proteinExistence type="inferred from homology"/>
<evidence type="ECO:0000256" key="4">
    <source>
        <dbReference type="ARBA" id="ARBA00016902"/>
    </source>
</evidence>
<comment type="subcellular location">
    <subcellularLocation>
        <location evidence="11">Cytoplasm</location>
    </subcellularLocation>
    <text evidence="11">About half TF is bound to the ribosome near the polypeptide exit tunnel while the other half is free in the cytoplasm.</text>
</comment>
<comment type="function">
    <text evidence="11">Involved in protein export. Acts as a chaperone by maintaining the newly synthesized protein in an open conformation. Functions as a peptidyl-prolyl cis-trans isomerase.</text>
</comment>
<reference evidence="15 16" key="1">
    <citation type="submission" date="2016-07" db="EMBL/GenBank/DDBJ databases">
        <authorList>
            <person name="Hassler H."/>
        </authorList>
    </citation>
    <scope>NUCLEOTIDE SEQUENCE [LARGE SCALE GENOMIC DNA]</scope>
    <source>
        <strain evidence="15 16">CDC-D5610</strain>
    </source>
</reference>
<evidence type="ECO:0000256" key="6">
    <source>
        <dbReference type="ARBA" id="ARBA00023110"/>
    </source>
</evidence>
<comment type="similarity">
    <text evidence="2 11 13">Belongs to the FKBP-type PPIase family. Tig subfamily.</text>
</comment>
<accession>A0A222P4N7</accession>
<dbReference type="KEGG" id="lcd:clem_11385"/>
<dbReference type="HAMAP" id="MF_00303">
    <property type="entry name" value="Trigger_factor_Tig"/>
    <property type="match status" value="1"/>
</dbReference>
<protein>
    <recommendedName>
        <fullName evidence="4 11">Trigger factor</fullName>
        <shortName evidence="11">TF</shortName>
        <ecNumber evidence="3 11">5.2.1.8</ecNumber>
    </recommendedName>
    <alternativeName>
        <fullName evidence="10 11">PPIase</fullName>
    </alternativeName>
</protein>
<dbReference type="Pfam" id="PF00254">
    <property type="entry name" value="FKBP_C"/>
    <property type="match status" value="1"/>
</dbReference>
<dbReference type="Proteomes" id="UP000201728">
    <property type="component" value="Chromosome"/>
</dbReference>
<evidence type="ECO:0000256" key="13">
    <source>
        <dbReference type="RuleBase" id="RU003914"/>
    </source>
</evidence>
<dbReference type="Gene3D" id="3.10.50.40">
    <property type="match status" value="1"/>
</dbReference>
<dbReference type="InterPro" id="IPR046357">
    <property type="entry name" value="PPIase_dom_sf"/>
</dbReference>
<feature type="domain" description="PPIase FKBP-type" evidence="14">
    <location>
        <begin position="161"/>
        <end position="249"/>
    </location>
</feature>
<evidence type="ECO:0000256" key="2">
    <source>
        <dbReference type="ARBA" id="ARBA00005464"/>
    </source>
</evidence>
<evidence type="ECO:0000256" key="8">
    <source>
        <dbReference type="ARBA" id="ARBA00023235"/>
    </source>
</evidence>
<dbReference type="InterPro" id="IPR037041">
    <property type="entry name" value="Trigger_fac_C_sf"/>
</dbReference>
<dbReference type="NCBIfam" id="TIGR00115">
    <property type="entry name" value="tig"/>
    <property type="match status" value="1"/>
</dbReference>
<dbReference type="EMBL" id="CP016397">
    <property type="protein sequence ID" value="ASQ46818.1"/>
    <property type="molecule type" value="Genomic_DNA"/>
</dbReference>
<gene>
    <name evidence="11 15" type="primary">tig</name>
    <name evidence="15" type="ORF">clem_11385</name>
</gene>
<keyword evidence="11" id="KW-0963">Cytoplasm</keyword>
<dbReference type="PROSITE" id="PS50059">
    <property type="entry name" value="FKBP_PPIASE"/>
    <property type="match status" value="1"/>
</dbReference>
<dbReference type="InterPro" id="IPR008881">
    <property type="entry name" value="Trigger_fac_ribosome-bd_bac"/>
</dbReference>
<dbReference type="GO" id="GO:0051301">
    <property type="term" value="P:cell division"/>
    <property type="evidence" value="ECO:0007669"/>
    <property type="project" value="UniProtKB-KW"/>
</dbReference>
<dbReference type="EC" id="5.2.1.8" evidence="3 11"/>
<evidence type="ECO:0000259" key="14">
    <source>
        <dbReference type="PROSITE" id="PS50059"/>
    </source>
</evidence>
<dbReference type="InterPro" id="IPR008880">
    <property type="entry name" value="Trigger_fac_C"/>
</dbReference>
<organism evidence="15 16">
    <name type="scientific">Legionella clemsonensis</name>
    <dbReference type="NCBI Taxonomy" id="1867846"/>
    <lineage>
        <taxon>Bacteria</taxon>
        <taxon>Pseudomonadati</taxon>
        <taxon>Pseudomonadota</taxon>
        <taxon>Gammaproteobacteria</taxon>
        <taxon>Legionellales</taxon>
        <taxon>Legionellaceae</taxon>
        <taxon>Legionella</taxon>
    </lineage>
</organism>
<dbReference type="Pfam" id="PF05698">
    <property type="entry name" value="Trigger_C"/>
    <property type="match status" value="1"/>
</dbReference>
<dbReference type="PANTHER" id="PTHR30560">
    <property type="entry name" value="TRIGGER FACTOR CHAPERONE AND PEPTIDYL-PROLYL CIS/TRANS ISOMERASE"/>
    <property type="match status" value="1"/>
</dbReference>
<dbReference type="Gene3D" id="3.30.70.1050">
    <property type="entry name" value="Trigger factor ribosome-binding domain"/>
    <property type="match status" value="1"/>
</dbReference>
<evidence type="ECO:0000256" key="9">
    <source>
        <dbReference type="ARBA" id="ARBA00023306"/>
    </source>
</evidence>
<evidence type="ECO:0000256" key="12">
    <source>
        <dbReference type="PROSITE-ProRule" id="PRU00277"/>
    </source>
</evidence>
<dbReference type="GO" id="GO:0044183">
    <property type="term" value="F:protein folding chaperone"/>
    <property type="evidence" value="ECO:0007669"/>
    <property type="project" value="TreeGrafter"/>
</dbReference>
<dbReference type="FunFam" id="3.10.50.40:FF:000001">
    <property type="entry name" value="Trigger factor"/>
    <property type="match status" value="1"/>
</dbReference>
<evidence type="ECO:0000256" key="7">
    <source>
        <dbReference type="ARBA" id="ARBA00023186"/>
    </source>
</evidence>
<dbReference type="OrthoDB" id="9767721at2"/>
<dbReference type="GO" id="GO:0005737">
    <property type="term" value="C:cytoplasm"/>
    <property type="evidence" value="ECO:0007669"/>
    <property type="project" value="UniProtKB-SubCell"/>
</dbReference>
<dbReference type="SUPFAM" id="SSF54534">
    <property type="entry name" value="FKBP-like"/>
    <property type="match status" value="1"/>
</dbReference>
<dbReference type="InterPro" id="IPR036611">
    <property type="entry name" value="Trigger_fac_ribosome-bd_sf"/>
</dbReference>
<evidence type="ECO:0000256" key="10">
    <source>
        <dbReference type="ARBA" id="ARBA00029986"/>
    </source>
</evidence>
<dbReference type="GO" id="GO:0043335">
    <property type="term" value="P:protein unfolding"/>
    <property type="evidence" value="ECO:0007669"/>
    <property type="project" value="TreeGrafter"/>
</dbReference>
<dbReference type="GO" id="GO:0003755">
    <property type="term" value="F:peptidyl-prolyl cis-trans isomerase activity"/>
    <property type="evidence" value="ECO:0007669"/>
    <property type="project" value="UniProtKB-UniRule"/>
</dbReference>
<dbReference type="GO" id="GO:0015031">
    <property type="term" value="P:protein transport"/>
    <property type="evidence" value="ECO:0007669"/>
    <property type="project" value="UniProtKB-UniRule"/>
</dbReference>
<keyword evidence="8 11" id="KW-0413">Isomerase</keyword>
<dbReference type="InterPro" id="IPR005215">
    <property type="entry name" value="Trig_fac"/>
</dbReference>
<dbReference type="RefSeq" id="WP_094091638.1">
    <property type="nucleotide sequence ID" value="NZ_CP016397.1"/>
</dbReference>
<keyword evidence="6 11" id="KW-0697">Rotamase</keyword>